<dbReference type="PANTHER" id="PTHR35218">
    <property type="entry name" value="RNASE H DOMAIN-CONTAINING PROTEIN"/>
    <property type="match status" value="1"/>
</dbReference>
<dbReference type="Proteomes" id="UP001459277">
    <property type="component" value="Unassembled WGS sequence"/>
</dbReference>
<organism evidence="2 3">
    <name type="scientific">Lithocarpus litseifolius</name>
    <dbReference type="NCBI Taxonomy" id="425828"/>
    <lineage>
        <taxon>Eukaryota</taxon>
        <taxon>Viridiplantae</taxon>
        <taxon>Streptophyta</taxon>
        <taxon>Embryophyta</taxon>
        <taxon>Tracheophyta</taxon>
        <taxon>Spermatophyta</taxon>
        <taxon>Magnoliopsida</taxon>
        <taxon>eudicotyledons</taxon>
        <taxon>Gunneridae</taxon>
        <taxon>Pentapetalae</taxon>
        <taxon>rosids</taxon>
        <taxon>fabids</taxon>
        <taxon>Fagales</taxon>
        <taxon>Fagaceae</taxon>
        <taxon>Lithocarpus</taxon>
    </lineage>
</organism>
<accession>A0AAW2BHA3</accession>
<dbReference type="GO" id="GO:0003824">
    <property type="term" value="F:catalytic activity"/>
    <property type="evidence" value="ECO:0007669"/>
    <property type="project" value="InterPro"/>
</dbReference>
<gene>
    <name evidence="2" type="ORF">SO802_033982</name>
</gene>
<evidence type="ECO:0000259" key="1">
    <source>
        <dbReference type="Pfam" id="PF03372"/>
    </source>
</evidence>
<proteinExistence type="predicted"/>
<name>A0AAW2BHA3_9ROSI</name>
<dbReference type="AlphaFoldDB" id="A0AAW2BHA3"/>
<dbReference type="InterPro" id="IPR036691">
    <property type="entry name" value="Endo/exonu/phosph_ase_sf"/>
</dbReference>
<dbReference type="InterPro" id="IPR005135">
    <property type="entry name" value="Endo/exonuclease/phosphatase"/>
</dbReference>
<reference evidence="2 3" key="1">
    <citation type="submission" date="2024-01" db="EMBL/GenBank/DDBJ databases">
        <title>A telomere-to-telomere, gap-free genome of sweet tea (Lithocarpus litseifolius).</title>
        <authorList>
            <person name="Zhou J."/>
        </authorList>
    </citation>
    <scope>NUCLEOTIDE SEQUENCE [LARGE SCALE GENOMIC DNA]</scope>
    <source>
        <strain evidence="2">Zhou-2022a</strain>
        <tissue evidence="2">Leaf</tissue>
    </source>
</reference>
<dbReference type="EMBL" id="JAZDWU010000012">
    <property type="protein sequence ID" value="KAK9984457.1"/>
    <property type="molecule type" value="Genomic_DNA"/>
</dbReference>
<sequence>MIVLSWNCRGLENQRAVNILSHLMREKAPNILFLIETKQTVEEMRRVQGELHYDSMLAISCLGRKGGLAMLWNNDVDLHIQTYTQNHIDALIFIDRNSSWRITGFYGKPEEQLRHETWDLLKHLKSRSSTPWLCIGDYNEILASEEKDGGHPKPIRQMNNF</sequence>
<dbReference type="PANTHER" id="PTHR35218:SF9">
    <property type="entry name" value="ENDONUCLEASE_EXONUCLEASE_PHOSPHATASE DOMAIN-CONTAINING PROTEIN"/>
    <property type="match status" value="1"/>
</dbReference>
<comment type="caution">
    <text evidence="2">The sequence shown here is derived from an EMBL/GenBank/DDBJ whole genome shotgun (WGS) entry which is preliminary data.</text>
</comment>
<evidence type="ECO:0000313" key="2">
    <source>
        <dbReference type="EMBL" id="KAK9984457.1"/>
    </source>
</evidence>
<protein>
    <recommendedName>
        <fullName evidence="1">Endonuclease/exonuclease/phosphatase domain-containing protein</fullName>
    </recommendedName>
</protein>
<dbReference type="Pfam" id="PF03372">
    <property type="entry name" value="Exo_endo_phos"/>
    <property type="match status" value="1"/>
</dbReference>
<dbReference type="Gene3D" id="3.60.10.10">
    <property type="entry name" value="Endonuclease/exonuclease/phosphatase"/>
    <property type="match status" value="1"/>
</dbReference>
<keyword evidence="3" id="KW-1185">Reference proteome</keyword>
<feature type="domain" description="Endonuclease/exonuclease/phosphatase" evidence="1">
    <location>
        <begin position="4"/>
        <end position="145"/>
    </location>
</feature>
<evidence type="ECO:0000313" key="3">
    <source>
        <dbReference type="Proteomes" id="UP001459277"/>
    </source>
</evidence>
<dbReference type="SUPFAM" id="SSF56219">
    <property type="entry name" value="DNase I-like"/>
    <property type="match status" value="1"/>
</dbReference>